<protein>
    <submittedName>
        <fullName evidence="2">Uncharacterized protein</fullName>
    </submittedName>
</protein>
<organism evidence="1 2">
    <name type="scientific">Ditylenchus dipsaci</name>
    <dbReference type="NCBI Taxonomy" id="166011"/>
    <lineage>
        <taxon>Eukaryota</taxon>
        <taxon>Metazoa</taxon>
        <taxon>Ecdysozoa</taxon>
        <taxon>Nematoda</taxon>
        <taxon>Chromadorea</taxon>
        <taxon>Rhabditida</taxon>
        <taxon>Tylenchina</taxon>
        <taxon>Tylenchomorpha</taxon>
        <taxon>Sphaerularioidea</taxon>
        <taxon>Anguinidae</taxon>
        <taxon>Anguininae</taxon>
        <taxon>Ditylenchus</taxon>
    </lineage>
</organism>
<reference evidence="2" key="1">
    <citation type="submission" date="2022-11" db="UniProtKB">
        <authorList>
            <consortium name="WormBaseParasite"/>
        </authorList>
    </citation>
    <scope>IDENTIFICATION</scope>
</reference>
<evidence type="ECO:0000313" key="1">
    <source>
        <dbReference type="Proteomes" id="UP000887574"/>
    </source>
</evidence>
<dbReference type="WBParaSite" id="jg16198">
    <property type="protein sequence ID" value="jg16198"/>
    <property type="gene ID" value="jg16198"/>
</dbReference>
<name>A0A915D5A5_9BILA</name>
<proteinExistence type="predicted"/>
<evidence type="ECO:0000313" key="2">
    <source>
        <dbReference type="WBParaSite" id="jg16198"/>
    </source>
</evidence>
<accession>A0A915D5A5</accession>
<sequence length="72" mass="8095">MLLDGDLVITHPIGKCQRPTVDKDESTANGNPKEAVVKETRILANEHGRIQGIYGRLLKMFFDCDRSLLSLR</sequence>
<dbReference type="Proteomes" id="UP000887574">
    <property type="component" value="Unplaced"/>
</dbReference>
<keyword evidence="1" id="KW-1185">Reference proteome</keyword>
<dbReference type="AlphaFoldDB" id="A0A915D5A5"/>